<keyword evidence="1" id="KW-0732">Signal</keyword>
<feature type="signal peptide" evidence="1">
    <location>
        <begin position="1"/>
        <end position="23"/>
    </location>
</feature>
<evidence type="ECO:0000313" key="3">
    <source>
        <dbReference type="Proteomes" id="UP001152607"/>
    </source>
</evidence>
<dbReference type="Proteomes" id="UP001152607">
    <property type="component" value="Unassembled WGS sequence"/>
</dbReference>
<reference evidence="2" key="1">
    <citation type="submission" date="2023-01" db="EMBL/GenBank/DDBJ databases">
        <authorList>
            <person name="Van Ghelder C."/>
            <person name="Rancurel C."/>
        </authorList>
    </citation>
    <scope>NUCLEOTIDE SEQUENCE</scope>
    <source>
        <strain evidence="2">CNCM I-4278</strain>
    </source>
</reference>
<accession>A0A9W4UQW5</accession>
<sequence>MAIYVFWLCALLSDPFDFNRVFAYYIHRLPTWYSVNVCGERVCFSSQSDVTTKSSLMCEPAKKTQTVATTTIMPHIAIQHQTKPLYGNLAGRTTVQLTVNRHTVCIAIRNSSVRAHAPLKDSLRILFFARSSTF</sequence>
<evidence type="ECO:0008006" key="4">
    <source>
        <dbReference type="Google" id="ProtNLM"/>
    </source>
</evidence>
<organism evidence="2 3">
    <name type="scientific">Periconia digitata</name>
    <dbReference type="NCBI Taxonomy" id="1303443"/>
    <lineage>
        <taxon>Eukaryota</taxon>
        <taxon>Fungi</taxon>
        <taxon>Dikarya</taxon>
        <taxon>Ascomycota</taxon>
        <taxon>Pezizomycotina</taxon>
        <taxon>Dothideomycetes</taxon>
        <taxon>Pleosporomycetidae</taxon>
        <taxon>Pleosporales</taxon>
        <taxon>Massarineae</taxon>
        <taxon>Periconiaceae</taxon>
        <taxon>Periconia</taxon>
    </lineage>
</organism>
<dbReference type="AlphaFoldDB" id="A0A9W4UQW5"/>
<comment type="caution">
    <text evidence="2">The sequence shown here is derived from an EMBL/GenBank/DDBJ whole genome shotgun (WGS) entry which is preliminary data.</text>
</comment>
<gene>
    <name evidence="2" type="ORF">PDIGIT_LOCUS13369</name>
</gene>
<protein>
    <recommendedName>
        <fullName evidence="4">Secreted protein</fullName>
    </recommendedName>
</protein>
<dbReference type="EMBL" id="CAOQHR010000010">
    <property type="protein sequence ID" value="CAI6340194.1"/>
    <property type="molecule type" value="Genomic_DNA"/>
</dbReference>
<feature type="chain" id="PRO_5040942014" description="Secreted protein" evidence="1">
    <location>
        <begin position="24"/>
        <end position="134"/>
    </location>
</feature>
<keyword evidence="3" id="KW-1185">Reference proteome</keyword>
<name>A0A9W4UQW5_9PLEO</name>
<proteinExistence type="predicted"/>
<evidence type="ECO:0000256" key="1">
    <source>
        <dbReference type="SAM" id="SignalP"/>
    </source>
</evidence>
<evidence type="ECO:0000313" key="2">
    <source>
        <dbReference type="EMBL" id="CAI6340194.1"/>
    </source>
</evidence>